<dbReference type="Proteomes" id="UP000029914">
    <property type="component" value="Chromosome"/>
</dbReference>
<reference evidence="1 2" key="1">
    <citation type="submission" date="2013-09" db="EMBL/GenBank/DDBJ databases">
        <title>Complete genome sequence of Corynebacterium doosanense CAU 212(T) (=DSM 45436(T)), isolated from activated sludge.</title>
        <authorList>
            <person name="Schaffert L."/>
            <person name="Albersmeier A."/>
            <person name="Kalinowski J."/>
            <person name="Ruckert C."/>
        </authorList>
    </citation>
    <scope>NUCLEOTIDE SEQUENCE [LARGE SCALE GENOMIC DNA]</scope>
    <source>
        <strain evidence="1 2">CAU 212</strain>
    </source>
</reference>
<gene>
    <name evidence="1" type="ORF">CDOO_01835</name>
</gene>
<keyword evidence="2" id="KW-1185">Reference proteome</keyword>
<sequence>MTTARVLDIEPMVTVKEFAAATGYSEWSINQFCRRGEIRSGRRRAGSRGVKRLIPESEITRFVRMEEIR</sequence>
<dbReference type="OrthoDB" id="4413921at2"/>
<organism evidence="1 2">
    <name type="scientific">Corynebacterium doosanense CAU 212 = DSM 45436</name>
    <dbReference type="NCBI Taxonomy" id="558173"/>
    <lineage>
        <taxon>Bacteria</taxon>
        <taxon>Bacillati</taxon>
        <taxon>Actinomycetota</taxon>
        <taxon>Actinomycetes</taxon>
        <taxon>Mycobacteriales</taxon>
        <taxon>Corynebacteriaceae</taxon>
        <taxon>Corynebacterium</taxon>
    </lineage>
</organism>
<evidence type="ECO:0000313" key="1">
    <source>
        <dbReference type="EMBL" id="AIT62169.1"/>
    </source>
</evidence>
<name>A0A097IJ69_9CORY</name>
<proteinExistence type="predicted"/>
<dbReference type="RefSeq" id="WP_018021480.1">
    <property type="nucleotide sequence ID" value="NZ_AQUX01000002.1"/>
</dbReference>
<evidence type="ECO:0000313" key="2">
    <source>
        <dbReference type="Proteomes" id="UP000029914"/>
    </source>
</evidence>
<dbReference type="HOGENOM" id="CLU_2768789_0_0_11"/>
<dbReference type="EMBL" id="CP006764">
    <property type="protein sequence ID" value="AIT62169.1"/>
    <property type="molecule type" value="Genomic_DNA"/>
</dbReference>
<dbReference type="AlphaFoldDB" id="A0A097IJ69"/>
<accession>A0A097IJ69</accession>
<evidence type="ECO:0008006" key="3">
    <source>
        <dbReference type="Google" id="ProtNLM"/>
    </source>
</evidence>
<dbReference type="KEGG" id="cdo:CDOO_01835"/>
<dbReference type="STRING" id="558173.CDOO_01835"/>
<dbReference type="eggNOG" id="ENOG5031J6Z">
    <property type="taxonomic scope" value="Bacteria"/>
</dbReference>
<protein>
    <recommendedName>
        <fullName evidence="3">Helix-turn-helix domain-containing protein</fullName>
    </recommendedName>
</protein>